<evidence type="ECO:0000259" key="3">
    <source>
        <dbReference type="Pfam" id="PF01636"/>
    </source>
</evidence>
<dbReference type="InterPro" id="IPR002575">
    <property type="entry name" value="Aminoglycoside_PTrfase"/>
</dbReference>
<sequence>MTAQPSTSASVSNASSELLNTSDPRLQALHHWLSGLSSEFSLDMANWAPASADASFRRYFRIGSHAPAHPSLIVMDAPPPQEDCRPFVHVAQLLEEAGLQAPKVLAEDLAQGFLLLTDLGRETYLDVLTDLDADSARPLMRAALDALIVWQKSSRADVLPAYDSALLKRELDLFPDWYIGKHLKVELSESQRATLDRINQLLIDSALAQPKVFVHRDYMPRNLMPGLPGTTGPGILDFQDAVYGPLTYDVISLMRDAFLSWDEERQLDWLAYYWERARKAGLPVDADFGEFYRQAEWMGLQRHLKVLGIFARINYRDGKPRYLADTPRFLDYARKVADRYAPLRPLAKLLDELTGQQVDVGYTF</sequence>
<keyword evidence="2" id="KW-0067">ATP-binding</keyword>
<dbReference type="Pfam" id="PF01636">
    <property type="entry name" value="APH"/>
    <property type="match status" value="1"/>
</dbReference>
<evidence type="ECO:0000313" key="4">
    <source>
        <dbReference type="EMBL" id="VVE04271.1"/>
    </source>
</evidence>
<keyword evidence="1" id="KW-0547">Nucleotide-binding</keyword>
<dbReference type="InterPro" id="IPR011009">
    <property type="entry name" value="Kinase-like_dom_sf"/>
</dbReference>
<dbReference type="AlphaFoldDB" id="A0A5E4UWH5"/>
<dbReference type="EMBL" id="CABPSN010000003">
    <property type="protein sequence ID" value="VVE04271.1"/>
    <property type="molecule type" value="Genomic_DNA"/>
</dbReference>
<proteinExistence type="predicted"/>
<gene>
    <name evidence="4" type="ORF">PAQ31011_02300</name>
</gene>
<dbReference type="GO" id="GO:0005524">
    <property type="term" value="F:ATP binding"/>
    <property type="evidence" value="ECO:0007669"/>
    <property type="project" value="UniProtKB-KW"/>
</dbReference>
<dbReference type="PANTHER" id="PTHR33540:SF1">
    <property type="entry name" value="N-ACETYLMURAMATE_N-ACETYLGLUCOSAMINE KINASE"/>
    <property type="match status" value="1"/>
</dbReference>
<evidence type="ECO:0000256" key="1">
    <source>
        <dbReference type="ARBA" id="ARBA00022741"/>
    </source>
</evidence>
<dbReference type="PANTHER" id="PTHR33540">
    <property type="entry name" value="TRNA THREONYLCARBAMOYLADENOSINE BIOSYNTHESIS PROTEIN TSAE"/>
    <property type="match status" value="1"/>
</dbReference>
<evidence type="ECO:0000313" key="5">
    <source>
        <dbReference type="Proteomes" id="UP000366819"/>
    </source>
</evidence>
<organism evidence="4 5">
    <name type="scientific">Pandoraea aquatica</name>
    <dbReference type="NCBI Taxonomy" id="2508290"/>
    <lineage>
        <taxon>Bacteria</taxon>
        <taxon>Pseudomonadati</taxon>
        <taxon>Pseudomonadota</taxon>
        <taxon>Betaproteobacteria</taxon>
        <taxon>Burkholderiales</taxon>
        <taxon>Burkholderiaceae</taxon>
        <taxon>Pandoraea</taxon>
    </lineage>
</organism>
<dbReference type="Gene3D" id="3.90.1200.10">
    <property type="match status" value="1"/>
</dbReference>
<keyword evidence="4" id="KW-0808">Transferase</keyword>
<dbReference type="RefSeq" id="WP_150575945.1">
    <property type="nucleotide sequence ID" value="NZ_CABPSN010000003.1"/>
</dbReference>
<feature type="domain" description="Aminoglycoside phosphotransferase" evidence="3">
    <location>
        <begin position="48"/>
        <end position="278"/>
    </location>
</feature>
<dbReference type="Proteomes" id="UP000366819">
    <property type="component" value="Unassembled WGS sequence"/>
</dbReference>
<dbReference type="Gene3D" id="3.30.200.20">
    <property type="entry name" value="Phosphorylase Kinase, domain 1"/>
    <property type="match status" value="1"/>
</dbReference>
<keyword evidence="5" id="KW-1185">Reference proteome</keyword>
<protein>
    <submittedName>
        <fullName evidence="4">Aminoglycoside phosphotransferase</fullName>
    </submittedName>
</protein>
<dbReference type="OrthoDB" id="9809275at2"/>
<reference evidence="4 5" key="1">
    <citation type="submission" date="2019-08" db="EMBL/GenBank/DDBJ databases">
        <authorList>
            <person name="Peeters C."/>
        </authorList>
    </citation>
    <scope>NUCLEOTIDE SEQUENCE [LARGE SCALE GENOMIC DNA]</scope>
    <source>
        <strain evidence="4 5">LMG 31011</strain>
    </source>
</reference>
<dbReference type="SUPFAM" id="SSF56112">
    <property type="entry name" value="Protein kinase-like (PK-like)"/>
    <property type="match status" value="1"/>
</dbReference>
<dbReference type="GO" id="GO:0016740">
    <property type="term" value="F:transferase activity"/>
    <property type="evidence" value="ECO:0007669"/>
    <property type="project" value="UniProtKB-KW"/>
</dbReference>
<accession>A0A5E4UWH5</accession>
<name>A0A5E4UWH5_9BURK</name>
<evidence type="ECO:0000256" key="2">
    <source>
        <dbReference type="ARBA" id="ARBA00022840"/>
    </source>
</evidence>